<proteinExistence type="predicted"/>
<dbReference type="KEGG" id="ccb:Clocel_0487"/>
<keyword evidence="3" id="KW-1185">Reference proteome</keyword>
<dbReference type="AlphaFoldDB" id="D9SQX4"/>
<feature type="chain" id="PRO_5003128300" description="SbsA Ig-like domain-containing protein" evidence="1">
    <location>
        <begin position="27"/>
        <end position="525"/>
    </location>
</feature>
<accession>D9SQX4</accession>
<dbReference type="RefSeq" id="WP_010074967.1">
    <property type="nucleotide sequence ID" value="NC_014393.1"/>
</dbReference>
<dbReference type="EMBL" id="CP002160">
    <property type="protein sequence ID" value="ADL50262.1"/>
    <property type="molecule type" value="Genomic_DNA"/>
</dbReference>
<evidence type="ECO:0000256" key="1">
    <source>
        <dbReference type="SAM" id="SignalP"/>
    </source>
</evidence>
<sequence>MKNFKLKTLILSTLSTLLITSIPVTAETLPSLFYHSNSQPMVYVEPSVNSLSIVGYSDSIRFDRTSDDLSSFFRPNLDKLPNNIYHWANSKGAIAYIGTVQSGFGAGKPGTFLDGSDWSYNDFYFGGTIDTQMNIRSFSDIPDGYHTLKFVVVNPDFKATTSVITSSINLRVCRLSKHISNTILPVNSKLIIKLPKPIDPNTDLYNYVDVYFKDSGNKTVILPTLGADNQTLTITPITSKFIQNTNYELFISPGFRFADSTESFDGTIFDFTTSDKEELATTNFDISSELDKANILINSGNAKISDYNLFGINGITEINLADVNEYVQGKDNSTIANLQSNVTAIRLPMNHVNMGSKVISYYTALGATAVTSENVKPISSAIKNAVQLKGSNLTKTEIFKVINDTLIQINNSTIRINNGQGTLADYTLLDITKVTDFNLSDINEYVKGKDNTTNSKLQSNVTTVVTALNSINSGSSTVKYYTTLGITSVNASNIKSISKAVKNAAKLKGSNLSKSEILQVINSTR</sequence>
<organism evidence="2 3">
    <name type="scientific">Clostridium cellulovorans (strain ATCC 35296 / DSM 3052 / OCM 3 / 743B)</name>
    <dbReference type="NCBI Taxonomy" id="573061"/>
    <lineage>
        <taxon>Bacteria</taxon>
        <taxon>Bacillati</taxon>
        <taxon>Bacillota</taxon>
        <taxon>Clostridia</taxon>
        <taxon>Eubacteriales</taxon>
        <taxon>Clostridiaceae</taxon>
        <taxon>Clostridium</taxon>
    </lineage>
</organism>
<evidence type="ECO:0000313" key="2">
    <source>
        <dbReference type="EMBL" id="ADL50262.1"/>
    </source>
</evidence>
<name>D9SQX4_CLOC7</name>
<dbReference type="eggNOG" id="COG4676">
    <property type="taxonomic scope" value="Bacteria"/>
</dbReference>
<evidence type="ECO:0008006" key="4">
    <source>
        <dbReference type="Google" id="ProtNLM"/>
    </source>
</evidence>
<feature type="signal peptide" evidence="1">
    <location>
        <begin position="1"/>
        <end position="26"/>
    </location>
</feature>
<dbReference type="HOGENOM" id="CLU_518471_0_0_9"/>
<dbReference type="Proteomes" id="UP000002730">
    <property type="component" value="Chromosome"/>
</dbReference>
<gene>
    <name evidence="2" type="ordered locus">Clocel_0487</name>
</gene>
<keyword evidence="1" id="KW-0732">Signal</keyword>
<reference evidence="2 3" key="1">
    <citation type="submission" date="2010-08" db="EMBL/GenBank/DDBJ databases">
        <title>Complete sequence of Clostridium cellulovorans 743B.</title>
        <authorList>
            <consortium name="US DOE Joint Genome Institute"/>
            <person name="Lucas S."/>
            <person name="Copeland A."/>
            <person name="Lapidus A."/>
            <person name="Cheng J.-F."/>
            <person name="Bruce D."/>
            <person name="Goodwin L."/>
            <person name="Pitluck S."/>
            <person name="Chertkov O."/>
            <person name="Detter J.C."/>
            <person name="Han C."/>
            <person name="Tapia R."/>
            <person name="Land M."/>
            <person name="Hauser L."/>
            <person name="Chang Y.-J."/>
            <person name="Jeffries C."/>
            <person name="Kyrpides N."/>
            <person name="Ivanova N."/>
            <person name="Mikhailova N."/>
            <person name="Hemme C.L."/>
            <person name="Woyke T."/>
        </authorList>
    </citation>
    <scope>NUCLEOTIDE SEQUENCE [LARGE SCALE GENOMIC DNA]</scope>
    <source>
        <strain evidence="3">ATCC 35296 / DSM 3052 / OCM 3 / 743B</strain>
    </source>
</reference>
<protein>
    <recommendedName>
        <fullName evidence="4">SbsA Ig-like domain-containing protein</fullName>
    </recommendedName>
</protein>
<dbReference type="OrthoDB" id="1938824at2"/>
<evidence type="ECO:0000313" key="3">
    <source>
        <dbReference type="Proteomes" id="UP000002730"/>
    </source>
</evidence>